<dbReference type="Pfam" id="PF22979">
    <property type="entry name" value="HTH_69"/>
    <property type="match status" value="1"/>
</dbReference>
<organism evidence="2 3">
    <name type="scientific">Cryptotermes secundus</name>
    <dbReference type="NCBI Taxonomy" id="105785"/>
    <lineage>
        <taxon>Eukaryota</taxon>
        <taxon>Metazoa</taxon>
        <taxon>Ecdysozoa</taxon>
        <taxon>Arthropoda</taxon>
        <taxon>Hexapoda</taxon>
        <taxon>Insecta</taxon>
        <taxon>Pterygota</taxon>
        <taxon>Neoptera</taxon>
        <taxon>Polyneoptera</taxon>
        <taxon>Dictyoptera</taxon>
        <taxon>Blattodea</taxon>
        <taxon>Blattoidea</taxon>
        <taxon>Termitoidae</taxon>
        <taxon>Kalotermitidae</taxon>
        <taxon>Cryptotermitinae</taxon>
        <taxon>Cryptotermes</taxon>
    </lineage>
</organism>
<evidence type="ECO:0000313" key="2">
    <source>
        <dbReference type="EMBL" id="PNF19521.1"/>
    </source>
</evidence>
<dbReference type="PANTHER" id="PTHR47705">
    <property type="entry name" value="AGAP000321-PA"/>
    <property type="match status" value="1"/>
</dbReference>
<dbReference type="PANTHER" id="PTHR47705:SF1">
    <property type="entry name" value="PNP_UDP_1 DOMAIN-CONTAINING PROTEIN"/>
    <property type="match status" value="1"/>
</dbReference>
<dbReference type="InterPro" id="IPR055121">
    <property type="entry name" value="HTH_69"/>
</dbReference>
<dbReference type="GO" id="GO:0009116">
    <property type="term" value="P:nucleoside metabolic process"/>
    <property type="evidence" value="ECO:0007669"/>
    <property type="project" value="InterPro"/>
</dbReference>
<dbReference type="Gene3D" id="3.40.50.1580">
    <property type="entry name" value="Nucleoside phosphorylase domain"/>
    <property type="match status" value="1"/>
</dbReference>
<protein>
    <recommendedName>
        <fullName evidence="1">Winged helix-turn-helix domain-containing protein</fullName>
    </recommendedName>
</protein>
<gene>
    <name evidence="2" type="ORF">B7P43_G02178</name>
</gene>
<dbReference type="SUPFAM" id="SSF53167">
    <property type="entry name" value="Purine and uridine phosphorylases"/>
    <property type="match status" value="1"/>
</dbReference>
<evidence type="ECO:0000313" key="3">
    <source>
        <dbReference type="Proteomes" id="UP000235965"/>
    </source>
</evidence>
<sequence length="582" mass="63906">MNEPQRDHIVMTPKCKTSCSTTLAIERRAVLHEVGTDKTKVHVAGGDHRGIVINKEVTQDADNNPAQLSLEFRVFLVSAQTGKHTQESRTLHFWFVSSTSDAENATVAQEFFRELVSPQDFPRDYVGFIKKVMKLLQHGFSSIRKVEVTLAQLEESHAPPPTRPLSADETALGLIVELTEAKLLELIESAYPNPVTVEELAMQHGWNADAVSETLTTLQEKGLVQPLEHGAFTRAGQADSHVQVVRQMPTMASSKQPTIAVITAQYCEKLAVDSMLRNKETFVRYTTVGESNVYTLGNIGAHRIVCTKLPSVGHTREAMTSAGNTTTRLLGTFQKVDYVFLVGVGGGVPHYTDYSKHVRLGDVVASHPNSPNSSVYIYCENAISNSDGTYEFETKDYSPRNLGLQTIVSKLKAESEREGGSFPWKKYLAEAVETLQLDTSETDFSKPPPDSDKLYMAIGQQDVIEVAHPSPLPGSDVPTTHRDTGCPVLHLSPIASGRAISRDDRLRQMFSSKCGALAFDSEFDAVLDSVLGNCRDSFLCLRGVADYRGDGSRRSEWQPYAALAAASVMKAVICAMEPPQDN</sequence>
<evidence type="ECO:0000259" key="1">
    <source>
        <dbReference type="Pfam" id="PF22979"/>
    </source>
</evidence>
<dbReference type="AlphaFoldDB" id="A0A2J7PT55"/>
<dbReference type="Proteomes" id="UP000235965">
    <property type="component" value="Unassembled WGS sequence"/>
</dbReference>
<dbReference type="OrthoDB" id="1577640at2759"/>
<accession>A0A2J7PT55</accession>
<dbReference type="FunCoup" id="A0A2J7PT55">
    <property type="interactions" value="24"/>
</dbReference>
<keyword evidence="3" id="KW-1185">Reference proteome</keyword>
<reference evidence="2 3" key="1">
    <citation type="submission" date="2017-12" db="EMBL/GenBank/DDBJ databases">
        <title>Hemimetabolous genomes reveal molecular basis of termite eusociality.</title>
        <authorList>
            <person name="Harrison M.C."/>
            <person name="Jongepier E."/>
            <person name="Robertson H.M."/>
            <person name="Arning N."/>
            <person name="Bitard-Feildel T."/>
            <person name="Chao H."/>
            <person name="Childers C.P."/>
            <person name="Dinh H."/>
            <person name="Doddapaneni H."/>
            <person name="Dugan S."/>
            <person name="Gowin J."/>
            <person name="Greiner C."/>
            <person name="Han Y."/>
            <person name="Hu H."/>
            <person name="Hughes D.S.T."/>
            <person name="Huylmans A.-K."/>
            <person name="Kemena C."/>
            <person name="Kremer L.P.M."/>
            <person name="Lee S.L."/>
            <person name="Lopez-Ezquerra A."/>
            <person name="Mallet L."/>
            <person name="Monroy-Kuhn J.M."/>
            <person name="Moser A."/>
            <person name="Murali S.C."/>
            <person name="Muzny D.M."/>
            <person name="Otani S."/>
            <person name="Piulachs M.-D."/>
            <person name="Poelchau M."/>
            <person name="Qu J."/>
            <person name="Schaub F."/>
            <person name="Wada-Katsumata A."/>
            <person name="Worley K.C."/>
            <person name="Xie Q."/>
            <person name="Ylla G."/>
            <person name="Poulsen M."/>
            <person name="Gibbs R.A."/>
            <person name="Schal C."/>
            <person name="Richards S."/>
            <person name="Belles X."/>
            <person name="Korb J."/>
            <person name="Bornberg-Bauer E."/>
        </authorList>
    </citation>
    <scope>NUCLEOTIDE SEQUENCE [LARGE SCALE GENOMIC DNA]</scope>
    <source>
        <tissue evidence="2">Whole body</tissue>
    </source>
</reference>
<comment type="caution">
    <text evidence="2">The sequence shown here is derived from an EMBL/GenBank/DDBJ whole genome shotgun (WGS) entry which is preliminary data.</text>
</comment>
<dbReference type="InterPro" id="IPR036390">
    <property type="entry name" value="WH_DNA-bd_sf"/>
</dbReference>
<feature type="domain" description="Winged helix-turn-helix" evidence="1">
    <location>
        <begin position="175"/>
        <end position="229"/>
    </location>
</feature>
<dbReference type="InterPro" id="IPR035994">
    <property type="entry name" value="Nucleoside_phosphorylase_sf"/>
</dbReference>
<proteinExistence type="predicted"/>
<name>A0A2J7PT55_9NEOP</name>
<dbReference type="SUPFAM" id="SSF46785">
    <property type="entry name" value="Winged helix' DNA-binding domain"/>
    <property type="match status" value="1"/>
</dbReference>
<dbReference type="GO" id="GO:0003824">
    <property type="term" value="F:catalytic activity"/>
    <property type="evidence" value="ECO:0007669"/>
    <property type="project" value="InterPro"/>
</dbReference>
<dbReference type="STRING" id="105785.A0A2J7PT55"/>
<dbReference type="EMBL" id="NEVH01021919">
    <property type="protein sequence ID" value="PNF19521.1"/>
    <property type="molecule type" value="Genomic_DNA"/>
</dbReference>
<dbReference type="InParanoid" id="A0A2J7PT55"/>